<name>A0A0H2RL70_9AGAM</name>
<reference evidence="9 10" key="1">
    <citation type="submission" date="2015-04" db="EMBL/GenBank/DDBJ databases">
        <title>Complete genome sequence of Schizopora paradoxa KUC8140, a cosmopolitan wood degrader in East Asia.</title>
        <authorList>
            <consortium name="DOE Joint Genome Institute"/>
            <person name="Min B."/>
            <person name="Park H."/>
            <person name="Jang Y."/>
            <person name="Kim J.-J."/>
            <person name="Kim K.H."/>
            <person name="Pangilinan J."/>
            <person name="Lipzen A."/>
            <person name="Riley R."/>
            <person name="Grigoriev I.V."/>
            <person name="Spatafora J.W."/>
            <person name="Choi I.-G."/>
        </authorList>
    </citation>
    <scope>NUCLEOTIDE SEQUENCE [LARGE SCALE GENOMIC DNA]</scope>
    <source>
        <strain evidence="9 10">KUC8140</strain>
    </source>
</reference>
<dbReference type="AlphaFoldDB" id="A0A0H2RL70"/>
<dbReference type="Proteomes" id="UP000053477">
    <property type="component" value="Unassembled WGS sequence"/>
</dbReference>
<dbReference type="OrthoDB" id="338231at2759"/>
<dbReference type="Pfam" id="PF16922">
    <property type="entry name" value="SLD5_C"/>
    <property type="match status" value="1"/>
</dbReference>
<dbReference type="InParanoid" id="A0A0H2RL70"/>
<evidence type="ECO:0000256" key="4">
    <source>
        <dbReference type="ARBA" id="ARBA00022705"/>
    </source>
</evidence>
<dbReference type="PANTHER" id="PTHR21206">
    <property type="entry name" value="SLD5 PROTEIN"/>
    <property type="match status" value="1"/>
</dbReference>
<dbReference type="InterPro" id="IPR036224">
    <property type="entry name" value="GINS_bundle-like_dom_sf"/>
</dbReference>
<feature type="compositionally biased region" description="Gly residues" evidence="6">
    <location>
        <begin position="106"/>
        <end position="121"/>
    </location>
</feature>
<dbReference type="EMBL" id="KQ086033">
    <property type="protein sequence ID" value="KLO10188.1"/>
    <property type="molecule type" value="Genomic_DNA"/>
</dbReference>
<evidence type="ECO:0000313" key="10">
    <source>
        <dbReference type="Proteomes" id="UP000053477"/>
    </source>
</evidence>
<evidence type="ECO:0000313" key="9">
    <source>
        <dbReference type="EMBL" id="KLO10188.1"/>
    </source>
</evidence>
<accession>A0A0H2RL70</accession>
<dbReference type="PANTHER" id="PTHR21206:SF0">
    <property type="entry name" value="DNA REPLICATION COMPLEX GINS PROTEIN SLD5"/>
    <property type="match status" value="1"/>
</dbReference>
<dbReference type="InterPro" id="IPR031633">
    <property type="entry name" value="SLD5_C"/>
</dbReference>
<comment type="subcellular location">
    <subcellularLocation>
        <location evidence="1">Nucleus</location>
    </subcellularLocation>
</comment>
<keyword evidence="4" id="KW-0235">DNA replication</keyword>
<feature type="domain" description="DNA replication complex GINS protein SLD5 C-terminal" evidence="8">
    <location>
        <begin position="309"/>
        <end position="361"/>
    </location>
</feature>
<dbReference type="Pfam" id="PF05916">
    <property type="entry name" value="Sld5"/>
    <property type="match status" value="1"/>
</dbReference>
<proteinExistence type="inferred from homology"/>
<keyword evidence="10" id="KW-1185">Reference proteome</keyword>
<dbReference type="Gene3D" id="1.20.58.1030">
    <property type="match status" value="1"/>
</dbReference>
<dbReference type="GO" id="GO:0000811">
    <property type="term" value="C:GINS complex"/>
    <property type="evidence" value="ECO:0007669"/>
    <property type="project" value="TreeGrafter"/>
</dbReference>
<feature type="compositionally biased region" description="Polar residues" evidence="6">
    <location>
        <begin position="60"/>
        <end position="74"/>
    </location>
</feature>
<feature type="region of interest" description="Disordered" evidence="6">
    <location>
        <begin position="1"/>
        <end position="121"/>
    </location>
</feature>
<dbReference type="FunCoup" id="A0A0H2RL70">
    <property type="interactions" value="487"/>
</dbReference>
<feature type="compositionally biased region" description="Basic and acidic residues" evidence="6">
    <location>
        <begin position="1"/>
        <end position="13"/>
    </location>
</feature>
<dbReference type="GO" id="GO:0006261">
    <property type="term" value="P:DNA-templated DNA replication"/>
    <property type="evidence" value="ECO:0007669"/>
    <property type="project" value="InterPro"/>
</dbReference>
<evidence type="ECO:0000256" key="1">
    <source>
        <dbReference type="ARBA" id="ARBA00004123"/>
    </source>
</evidence>
<gene>
    <name evidence="9" type="ORF">SCHPADRAFT_907078</name>
</gene>
<comment type="similarity">
    <text evidence="2">Belongs to the GINS4/SLD5 family.</text>
</comment>
<dbReference type="SUPFAM" id="SSF160059">
    <property type="entry name" value="PriA/YqbF domain"/>
    <property type="match status" value="1"/>
</dbReference>
<feature type="compositionally biased region" description="Low complexity" evidence="6">
    <location>
        <begin position="85"/>
        <end position="97"/>
    </location>
</feature>
<feature type="domain" description="GINS subunit" evidence="7">
    <location>
        <begin position="197"/>
        <end position="279"/>
    </location>
</feature>
<dbReference type="CDD" id="cd21692">
    <property type="entry name" value="GINS_B_Sld5"/>
    <property type="match status" value="1"/>
</dbReference>
<evidence type="ECO:0000256" key="6">
    <source>
        <dbReference type="SAM" id="MobiDB-lite"/>
    </source>
</evidence>
<evidence type="ECO:0000259" key="8">
    <source>
        <dbReference type="Pfam" id="PF16922"/>
    </source>
</evidence>
<dbReference type="InterPro" id="IPR021151">
    <property type="entry name" value="GINS_A"/>
</dbReference>
<protein>
    <recommendedName>
        <fullName evidence="3">DNA replication complex GINS protein SLD5</fullName>
    </recommendedName>
</protein>
<evidence type="ECO:0000256" key="5">
    <source>
        <dbReference type="ARBA" id="ARBA00023242"/>
    </source>
</evidence>
<feature type="compositionally biased region" description="Low complexity" evidence="6">
    <location>
        <begin position="33"/>
        <end position="54"/>
    </location>
</feature>
<keyword evidence="5" id="KW-0539">Nucleus</keyword>
<evidence type="ECO:0000259" key="7">
    <source>
        <dbReference type="Pfam" id="PF05916"/>
    </source>
</evidence>
<dbReference type="STRING" id="27342.A0A0H2RL70"/>
<organism evidence="9 10">
    <name type="scientific">Schizopora paradoxa</name>
    <dbReference type="NCBI Taxonomy" id="27342"/>
    <lineage>
        <taxon>Eukaryota</taxon>
        <taxon>Fungi</taxon>
        <taxon>Dikarya</taxon>
        <taxon>Basidiomycota</taxon>
        <taxon>Agaricomycotina</taxon>
        <taxon>Agaricomycetes</taxon>
        <taxon>Hymenochaetales</taxon>
        <taxon>Schizoporaceae</taxon>
        <taxon>Schizopora</taxon>
    </lineage>
</organism>
<dbReference type="CDD" id="cd11711">
    <property type="entry name" value="GINS_A_Sld5"/>
    <property type="match status" value="1"/>
</dbReference>
<dbReference type="GO" id="GO:0000727">
    <property type="term" value="P:double-strand break repair via break-induced replication"/>
    <property type="evidence" value="ECO:0007669"/>
    <property type="project" value="TreeGrafter"/>
</dbReference>
<dbReference type="InterPro" id="IPR008591">
    <property type="entry name" value="GINS_Sld5"/>
</dbReference>
<dbReference type="InterPro" id="IPR038749">
    <property type="entry name" value="Sld5_GINS_A"/>
</dbReference>
<dbReference type="SUPFAM" id="SSF158573">
    <property type="entry name" value="GINS helical bundle-like"/>
    <property type="match status" value="1"/>
</dbReference>
<evidence type="ECO:0000256" key="2">
    <source>
        <dbReference type="ARBA" id="ARBA00008187"/>
    </source>
</evidence>
<sequence>MSNLDDIRRKFYDNSDPLALDSSSTSGAGGSTAIGPTRSVSGSGSSTAAGSSSRNAPYPNAQNRNYRGGASSSYRGKGRPRQGGASSSSAFASSNDDTLYDDADDGGNGRTGRGGGWNGGGVEGFDYGQALRTQDIADVDMELGARAREGVQAREEEETDVQKLLRAWTNERHAPDVLPTKDELLGSILDEIRRQTNDVNALRAAEDLTEEDHYMMMLVQTEVERMKFVVRSYVRARLYKIEKLAAYILADENKAEMHPRLTTAELRHAQAYGGLLKGHFDATVLNHLPESQRGMDDEVPMVPNMITEPHKDKPVFFHALEDCGQIRLPDGSGYLVQKGSIHLMRYRTIEHLLLRDEIELV</sequence>
<evidence type="ECO:0000256" key="3">
    <source>
        <dbReference type="ARBA" id="ARBA00014804"/>
    </source>
</evidence>